<organism evidence="1 2">
    <name type="scientific">Rubroshorea leprosula</name>
    <dbReference type="NCBI Taxonomy" id="152421"/>
    <lineage>
        <taxon>Eukaryota</taxon>
        <taxon>Viridiplantae</taxon>
        <taxon>Streptophyta</taxon>
        <taxon>Embryophyta</taxon>
        <taxon>Tracheophyta</taxon>
        <taxon>Spermatophyta</taxon>
        <taxon>Magnoliopsida</taxon>
        <taxon>eudicotyledons</taxon>
        <taxon>Gunneridae</taxon>
        <taxon>Pentapetalae</taxon>
        <taxon>rosids</taxon>
        <taxon>malvids</taxon>
        <taxon>Malvales</taxon>
        <taxon>Dipterocarpaceae</taxon>
        <taxon>Rubroshorea</taxon>
    </lineage>
</organism>
<protein>
    <submittedName>
        <fullName evidence="1">Uncharacterized protein</fullName>
    </submittedName>
</protein>
<dbReference type="AlphaFoldDB" id="A0AAV5JTR7"/>
<name>A0AAV5JTR7_9ROSI</name>
<reference evidence="1 2" key="1">
    <citation type="journal article" date="2021" name="Commun. Biol.">
        <title>The genome of Shorea leprosula (Dipterocarpaceae) highlights the ecological relevance of drought in aseasonal tropical rainforests.</title>
        <authorList>
            <person name="Ng K.K.S."/>
            <person name="Kobayashi M.J."/>
            <person name="Fawcett J.A."/>
            <person name="Hatakeyama M."/>
            <person name="Paape T."/>
            <person name="Ng C.H."/>
            <person name="Ang C.C."/>
            <person name="Tnah L.H."/>
            <person name="Lee C.T."/>
            <person name="Nishiyama T."/>
            <person name="Sese J."/>
            <person name="O'Brien M.J."/>
            <person name="Copetti D."/>
            <person name="Mohd Noor M.I."/>
            <person name="Ong R.C."/>
            <person name="Putra M."/>
            <person name="Sireger I.Z."/>
            <person name="Indrioko S."/>
            <person name="Kosugi Y."/>
            <person name="Izuno A."/>
            <person name="Isagi Y."/>
            <person name="Lee S.L."/>
            <person name="Shimizu K.K."/>
        </authorList>
    </citation>
    <scope>NUCLEOTIDE SEQUENCE [LARGE SCALE GENOMIC DNA]</scope>
    <source>
        <tissue evidence="1">Leaf</tissue>
    </source>
</reference>
<evidence type="ECO:0000313" key="2">
    <source>
        <dbReference type="Proteomes" id="UP001054252"/>
    </source>
</evidence>
<keyword evidence="2" id="KW-1185">Reference proteome</keyword>
<comment type="caution">
    <text evidence="1">The sequence shown here is derived from an EMBL/GenBank/DDBJ whole genome shotgun (WGS) entry which is preliminary data.</text>
</comment>
<dbReference type="Proteomes" id="UP001054252">
    <property type="component" value="Unassembled WGS sequence"/>
</dbReference>
<dbReference type="EMBL" id="BPVZ01000040">
    <property type="protein sequence ID" value="GKV14336.1"/>
    <property type="molecule type" value="Genomic_DNA"/>
</dbReference>
<evidence type="ECO:0000313" key="1">
    <source>
        <dbReference type="EMBL" id="GKV14336.1"/>
    </source>
</evidence>
<accession>A0AAV5JTR7</accession>
<sequence length="34" mass="4060">MCQSSTSLVEMVMWDLYIMSLMTSTQRPQIQHPW</sequence>
<gene>
    <name evidence="1" type="ORF">SLEP1_g25232</name>
</gene>
<proteinExistence type="predicted"/>